<dbReference type="InterPro" id="IPR011050">
    <property type="entry name" value="Pectin_lyase_fold/virulence"/>
</dbReference>
<dbReference type="EMBL" id="GL883029">
    <property type="protein sequence ID" value="EGG14552.1"/>
    <property type="molecule type" value="Genomic_DNA"/>
</dbReference>
<evidence type="ECO:0000256" key="5">
    <source>
        <dbReference type="ARBA" id="ARBA00023295"/>
    </source>
</evidence>
<proteinExistence type="inferred from homology"/>
<dbReference type="Proteomes" id="UP000007797">
    <property type="component" value="Unassembled WGS sequence"/>
</dbReference>
<dbReference type="KEGG" id="dfa:DFA_12328"/>
<protein>
    <recommendedName>
        <fullName evidence="10">Glycoside hydrolase family 28 protein</fullName>
    </recommendedName>
</protein>
<dbReference type="Gene3D" id="2.160.20.10">
    <property type="entry name" value="Single-stranded right-handed beta-helix, Pectin lyase-like"/>
    <property type="match status" value="1"/>
</dbReference>
<dbReference type="SUPFAM" id="SSF51126">
    <property type="entry name" value="Pectin lyase-like"/>
    <property type="match status" value="1"/>
</dbReference>
<dbReference type="InterPro" id="IPR012334">
    <property type="entry name" value="Pectin_lyas_fold"/>
</dbReference>
<reference evidence="9" key="1">
    <citation type="journal article" date="2011" name="Genome Res.">
        <title>Phylogeny-wide analysis of social amoeba genomes highlights ancient origins for complex intercellular communication.</title>
        <authorList>
            <person name="Heidel A.J."/>
            <person name="Lawal H.M."/>
            <person name="Felder M."/>
            <person name="Schilde C."/>
            <person name="Helps N.R."/>
            <person name="Tunggal B."/>
            <person name="Rivero F."/>
            <person name="John U."/>
            <person name="Schleicher M."/>
            <person name="Eichinger L."/>
            <person name="Platzer M."/>
            <person name="Noegel A.A."/>
            <person name="Schaap P."/>
            <person name="Gloeckner G."/>
        </authorList>
    </citation>
    <scope>NUCLEOTIDE SEQUENCE [LARGE SCALE GENOMIC DNA]</scope>
    <source>
        <strain evidence="9">SH3</strain>
    </source>
</reference>
<dbReference type="OrthoDB" id="187139at2759"/>
<keyword evidence="4" id="KW-0325">Glycoprotein</keyword>
<keyword evidence="3" id="KW-1015">Disulfide bond</keyword>
<evidence type="ECO:0008006" key="10">
    <source>
        <dbReference type="Google" id="ProtNLM"/>
    </source>
</evidence>
<evidence type="ECO:0000313" key="8">
    <source>
        <dbReference type="EMBL" id="EGG14552.1"/>
    </source>
</evidence>
<dbReference type="GO" id="GO:0004650">
    <property type="term" value="F:polygalacturonase activity"/>
    <property type="evidence" value="ECO:0007669"/>
    <property type="project" value="InterPro"/>
</dbReference>
<dbReference type="PANTHER" id="PTHR31736">
    <property type="match status" value="1"/>
</dbReference>
<evidence type="ECO:0000256" key="3">
    <source>
        <dbReference type="ARBA" id="ARBA00023157"/>
    </source>
</evidence>
<evidence type="ECO:0000256" key="2">
    <source>
        <dbReference type="ARBA" id="ARBA00022801"/>
    </source>
</evidence>
<name>F4QD81_CACFS</name>
<evidence type="ECO:0000256" key="1">
    <source>
        <dbReference type="ARBA" id="ARBA00008834"/>
    </source>
</evidence>
<evidence type="ECO:0000256" key="7">
    <source>
        <dbReference type="SAM" id="SignalP"/>
    </source>
</evidence>
<dbReference type="GeneID" id="14865987"/>
<gene>
    <name evidence="8" type="ORF">DFA_12328</name>
</gene>
<dbReference type="InterPro" id="IPR006626">
    <property type="entry name" value="PbH1"/>
</dbReference>
<evidence type="ECO:0000256" key="4">
    <source>
        <dbReference type="ARBA" id="ARBA00023180"/>
    </source>
</evidence>
<dbReference type="OMA" id="YSPQWYT"/>
<evidence type="ECO:0000313" key="9">
    <source>
        <dbReference type="Proteomes" id="UP000007797"/>
    </source>
</evidence>
<feature type="signal peptide" evidence="7">
    <location>
        <begin position="1"/>
        <end position="22"/>
    </location>
</feature>
<dbReference type="Pfam" id="PF00295">
    <property type="entry name" value="Glyco_hydro_28"/>
    <property type="match status" value="1"/>
</dbReference>
<dbReference type="SMART" id="SM00710">
    <property type="entry name" value="PbH1"/>
    <property type="match status" value="5"/>
</dbReference>
<dbReference type="RefSeq" id="XP_004366072.1">
    <property type="nucleotide sequence ID" value="XM_004366015.1"/>
</dbReference>
<comment type="similarity">
    <text evidence="1 6">Belongs to the glycosyl hydrolase 28 family.</text>
</comment>
<organism evidence="8 9">
    <name type="scientific">Cavenderia fasciculata</name>
    <name type="common">Slime mold</name>
    <name type="synonym">Dictyostelium fasciculatum</name>
    <dbReference type="NCBI Taxonomy" id="261658"/>
    <lineage>
        <taxon>Eukaryota</taxon>
        <taxon>Amoebozoa</taxon>
        <taxon>Evosea</taxon>
        <taxon>Eumycetozoa</taxon>
        <taxon>Dictyostelia</taxon>
        <taxon>Acytosteliales</taxon>
        <taxon>Cavenderiaceae</taxon>
        <taxon>Cavenderia</taxon>
    </lineage>
</organism>
<dbReference type="GO" id="GO:0046576">
    <property type="term" value="F:rhamnogalacturonan alpha-L-rhamnopyranosyl-(1-&gt;4)-alpha-D-galactopyranosyluronide lyase activity"/>
    <property type="evidence" value="ECO:0007669"/>
    <property type="project" value="UniProtKB-ARBA"/>
</dbReference>
<dbReference type="GO" id="GO:0005975">
    <property type="term" value="P:carbohydrate metabolic process"/>
    <property type="evidence" value="ECO:0007669"/>
    <property type="project" value="InterPro"/>
</dbReference>
<keyword evidence="2 6" id="KW-0378">Hydrolase</keyword>
<accession>F4QD81</accession>
<sequence length="438" mass="49380">MKDNNYLIFLIVSILLLLVSNGEVIEYQGIPNDSSLSTAWKNGALLNETMNRLQPFDELVFPNETIYLVGGIIAQNLESVVLRFEGTLVFTDNTHTWPRNASGNVLECFQFSNFNNVTFTSTYQGILNGQGEAWWGLLGYVEYHENRPRMLSLGYSSNILLENIVFINSPYWTVWIYNVDGLEIRQSHISNRRNDYDGHDFYNLEAFNTDGFDVTGRNVWIHDCTVWNQDDCIAIKDGSENMLIERVNASGLGLTIGSIGGSTVRNITFRDCYMYKTYKGIYAKFRGDGLITDILYENIVMVEPETGIWIGPAQQSDNVDLCLPAPCSLCWPIDPLAQCNMPANASYINFTLRNITVIGPAKRTGFIIGSATNPMINITFDSVVYQDDTQPNYFACENVASGYAIGGTNPIPSCFSSSNEQQQNQQVPDNYNYYNYNY</sequence>
<dbReference type="PANTHER" id="PTHR31736:SF19">
    <property type="entry name" value="PECTIN LYASE SUPERFAMILY PROTEIN-RELATED"/>
    <property type="match status" value="1"/>
</dbReference>
<dbReference type="AlphaFoldDB" id="F4QD81"/>
<dbReference type="InterPro" id="IPR000743">
    <property type="entry name" value="Glyco_hydro_28"/>
</dbReference>
<keyword evidence="5 6" id="KW-0326">Glycosidase</keyword>
<keyword evidence="7" id="KW-0732">Signal</keyword>
<keyword evidence="9" id="KW-1185">Reference proteome</keyword>
<evidence type="ECO:0000256" key="6">
    <source>
        <dbReference type="RuleBase" id="RU361169"/>
    </source>
</evidence>
<feature type="chain" id="PRO_5003313953" description="Glycoside hydrolase family 28 protein" evidence="7">
    <location>
        <begin position="23"/>
        <end position="438"/>
    </location>
</feature>